<accession>A0A1X7UDM5</accession>
<dbReference type="InterPro" id="IPR036249">
    <property type="entry name" value="Thioredoxin-like_sf"/>
</dbReference>
<comment type="catalytic activity">
    <reaction evidence="1">
        <text>Catalyzes the rearrangement of -S-S- bonds in proteins.</text>
        <dbReference type="EC" id="5.3.4.1"/>
    </reaction>
</comment>
<dbReference type="CDD" id="cd03001">
    <property type="entry name" value="PDI_a_P5"/>
    <property type="match status" value="2"/>
</dbReference>
<evidence type="ECO:0000256" key="11">
    <source>
        <dbReference type="RuleBase" id="RU004208"/>
    </source>
</evidence>
<evidence type="ECO:0000313" key="15">
    <source>
        <dbReference type="EnsemblMetazoa" id="Aqu2.1.25578_001"/>
    </source>
</evidence>
<keyword evidence="7" id="KW-0256">Endoplasmic reticulum</keyword>
<sequence>MMKTLSSLLLLLTVSLVHGVYDSSDDVIELTPKNFDSQVMNGPEIWVVEFYAPWCGHCQALVPEYKKLARALKGIIKVGAVDASEHQSLGGRFGVQGFPTIKMFGGNKNKPRDYQSERKAEAMMSQALSFAREVMNERLGGKSGGGGGGRGGGGRGGGSSGGGTPDDKDVIQLTDSNFEDKVLGSDEMWLVEFFAPWCGHCKNLAPEWAKAATQLKGKVHVAAVDATEHRVLASRFGIQGFPTIKFFNSGKKDWDGAEDYTGGRTADSIVAWAMEKWEKEQPPPEVYQLTSQTVMDSCAEKQLCFISFLPNILDSMASGRNRYLEIARSVGEQYKQRSFGWVWLEGGANSKLEEALEVGGFGYPALVAVNGRKGAYSALRGPYSYDGIRSFVRELIAMKSPIVSIRGGKLPAIEDSEPWDGKDGVLPVDDDDIDLSDVVLDDEPTKEEL</sequence>
<dbReference type="EC" id="5.3.4.1" evidence="4"/>
<feature type="compositionally biased region" description="Gly residues" evidence="12">
    <location>
        <begin position="141"/>
        <end position="164"/>
    </location>
</feature>
<reference evidence="16" key="1">
    <citation type="journal article" date="2010" name="Nature">
        <title>The Amphimedon queenslandica genome and the evolution of animal complexity.</title>
        <authorList>
            <person name="Srivastava M."/>
            <person name="Simakov O."/>
            <person name="Chapman J."/>
            <person name="Fahey B."/>
            <person name="Gauthier M.E."/>
            <person name="Mitros T."/>
            <person name="Richards G.S."/>
            <person name="Conaco C."/>
            <person name="Dacre M."/>
            <person name="Hellsten U."/>
            <person name="Larroux C."/>
            <person name="Putnam N.H."/>
            <person name="Stanke M."/>
            <person name="Adamska M."/>
            <person name="Darling A."/>
            <person name="Degnan S.M."/>
            <person name="Oakley T.H."/>
            <person name="Plachetzki D.C."/>
            <person name="Zhai Y."/>
            <person name="Adamski M."/>
            <person name="Calcino A."/>
            <person name="Cummins S.F."/>
            <person name="Goodstein D.M."/>
            <person name="Harris C."/>
            <person name="Jackson D.J."/>
            <person name="Leys S.P."/>
            <person name="Shu S."/>
            <person name="Woodcroft B.J."/>
            <person name="Vervoort M."/>
            <person name="Kosik K.S."/>
            <person name="Manning G."/>
            <person name="Degnan B.M."/>
            <person name="Rokhsar D.S."/>
        </authorList>
    </citation>
    <scope>NUCLEOTIDE SEQUENCE [LARGE SCALE GENOMIC DNA]</scope>
</reference>
<evidence type="ECO:0000256" key="6">
    <source>
        <dbReference type="ARBA" id="ARBA00022737"/>
    </source>
</evidence>
<dbReference type="PRINTS" id="PR00421">
    <property type="entry name" value="THIOREDOXIN"/>
</dbReference>
<dbReference type="PROSITE" id="PS00194">
    <property type="entry name" value="THIOREDOXIN_1"/>
    <property type="match status" value="2"/>
</dbReference>
<gene>
    <name evidence="15" type="primary">100638395</name>
</gene>
<evidence type="ECO:0000256" key="1">
    <source>
        <dbReference type="ARBA" id="ARBA00001182"/>
    </source>
</evidence>
<organism evidence="15">
    <name type="scientific">Amphimedon queenslandica</name>
    <name type="common">Sponge</name>
    <dbReference type="NCBI Taxonomy" id="400682"/>
    <lineage>
        <taxon>Eukaryota</taxon>
        <taxon>Metazoa</taxon>
        <taxon>Porifera</taxon>
        <taxon>Demospongiae</taxon>
        <taxon>Heteroscleromorpha</taxon>
        <taxon>Haplosclerida</taxon>
        <taxon>Niphatidae</taxon>
        <taxon>Amphimedon</taxon>
    </lineage>
</organism>
<dbReference type="PROSITE" id="PS51352">
    <property type="entry name" value="THIOREDOXIN_2"/>
    <property type="match status" value="2"/>
</dbReference>
<dbReference type="GO" id="GO:0015035">
    <property type="term" value="F:protein-disulfide reductase activity"/>
    <property type="evidence" value="ECO:0007669"/>
    <property type="project" value="TreeGrafter"/>
</dbReference>
<dbReference type="GO" id="GO:0034976">
    <property type="term" value="P:response to endoplasmic reticulum stress"/>
    <property type="evidence" value="ECO:0007669"/>
    <property type="project" value="TreeGrafter"/>
</dbReference>
<keyword evidence="10" id="KW-0676">Redox-active center</keyword>
<dbReference type="FunFam" id="3.40.30.10:FF:000050">
    <property type="entry name" value="protein disulfide-isomerase A6 isoform X1"/>
    <property type="match status" value="1"/>
</dbReference>
<keyword evidence="6" id="KW-0677">Repeat</keyword>
<evidence type="ECO:0000313" key="16">
    <source>
        <dbReference type="Proteomes" id="UP000007879"/>
    </source>
</evidence>
<dbReference type="OMA" id="KQKLWGW"/>
<dbReference type="InterPro" id="IPR057305">
    <property type="entry name" value="Thioredox_PDIA6_C"/>
</dbReference>
<feature type="chain" id="PRO_5010879096" description="protein disulfide-isomerase" evidence="13">
    <location>
        <begin position="20"/>
        <end position="449"/>
    </location>
</feature>
<feature type="domain" description="Thioredoxin" evidence="14">
    <location>
        <begin position="125"/>
        <end position="278"/>
    </location>
</feature>
<evidence type="ECO:0000256" key="5">
    <source>
        <dbReference type="ARBA" id="ARBA00022729"/>
    </source>
</evidence>
<feature type="region of interest" description="Disordered" evidence="12">
    <location>
        <begin position="139"/>
        <end position="169"/>
    </location>
</feature>
<name>A0A1X7UDM5_AMPQE</name>
<evidence type="ECO:0000256" key="13">
    <source>
        <dbReference type="SAM" id="SignalP"/>
    </source>
</evidence>
<dbReference type="eggNOG" id="KOG0191">
    <property type="taxonomic scope" value="Eukaryota"/>
</dbReference>
<dbReference type="AlphaFoldDB" id="A0A1X7UDM5"/>
<evidence type="ECO:0000256" key="12">
    <source>
        <dbReference type="SAM" id="MobiDB-lite"/>
    </source>
</evidence>
<evidence type="ECO:0000256" key="2">
    <source>
        <dbReference type="ARBA" id="ARBA00004319"/>
    </source>
</evidence>
<keyword evidence="5 13" id="KW-0732">Signal</keyword>
<evidence type="ECO:0000256" key="10">
    <source>
        <dbReference type="ARBA" id="ARBA00023284"/>
    </source>
</evidence>
<dbReference type="InParanoid" id="A0A1X7UDM5"/>
<dbReference type="InterPro" id="IPR013766">
    <property type="entry name" value="Thioredoxin_domain"/>
</dbReference>
<evidence type="ECO:0000256" key="9">
    <source>
        <dbReference type="ARBA" id="ARBA00023235"/>
    </source>
</evidence>
<evidence type="ECO:0000256" key="7">
    <source>
        <dbReference type="ARBA" id="ARBA00022824"/>
    </source>
</evidence>
<dbReference type="InterPro" id="IPR005788">
    <property type="entry name" value="PDI_thioredoxin-like_dom"/>
</dbReference>
<dbReference type="KEGG" id="aqu:100638395"/>
<dbReference type="SUPFAM" id="SSF52833">
    <property type="entry name" value="Thioredoxin-like"/>
    <property type="match status" value="3"/>
</dbReference>
<feature type="domain" description="Thioredoxin" evidence="14">
    <location>
        <begin position="3"/>
        <end position="123"/>
    </location>
</feature>
<keyword evidence="8" id="KW-1015">Disulfide bond</keyword>
<comment type="similarity">
    <text evidence="3 11">Belongs to the protein disulfide isomerase family.</text>
</comment>
<dbReference type="InterPro" id="IPR017937">
    <property type="entry name" value="Thioredoxin_CS"/>
</dbReference>
<dbReference type="GO" id="GO:0003756">
    <property type="term" value="F:protein disulfide isomerase activity"/>
    <property type="evidence" value="ECO:0007669"/>
    <property type="project" value="UniProtKB-EC"/>
</dbReference>
<dbReference type="GO" id="GO:0005788">
    <property type="term" value="C:endoplasmic reticulum lumen"/>
    <property type="evidence" value="ECO:0007669"/>
    <property type="project" value="UniProtKB-SubCell"/>
</dbReference>
<evidence type="ECO:0000256" key="3">
    <source>
        <dbReference type="ARBA" id="ARBA00006347"/>
    </source>
</evidence>
<dbReference type="Pfam" id="PF24541">
    <property type="entry name" value="Thioredox_PDIA6_C"/>
    <property type="match status" value="1"/>
</dbReference>
<dbReference type="OrthoDB" id="10264505at2759"/>
<keyword evidence="9" id="KW-0413">Isomerase</keyword>
<evidence type="ECO:0000256" key="8">
    <source>
        <dbReference type="ARBA" id="ARBA00023157"/>
    </source>
</evidence>
<dbReference type="Gene3D" id="3.40.30.10">
    <property type="entry name" value="Glutaredoxin"/>
    <property type="match status" value="2"/>
</dbReference>
<keyword evidence="16" id="KW-1185">Reference proteome</keyword>
<dbReference type="STRING" id="400682.A0A1X7UDM5"/>
<dbReference type="PANTHER" id="PTHR45815">
    <property type="entry name" value="PROTEIN DISULFIDE-ISOMERASE A6"/>
    <property type="match status" value="1"/>
</dbReference>
<dbReference type="EnsemblMetazoa" id="XM_003388321.3">
    <property type="protein sequence ID" value="XP_003388369.1"/>
    <property type="gene ID" value="LOC100638395"/>
</dbReference>
<protein>
    <recommendedName>
        <fullName evidence="4">protein disulfide-isomerase</fullName>
        <ecNumber evidence="4">5.3.4.1</ecNumber>
    </recommendedName>
</protein>
<comment type="subcellular location">
    <subcellularLocation>
        <location evidence="2">Endoplasmic reticulum lumen</location>
    </subcellularLocation>
</comment>
<dbReference type="EnsemblMetazoa" id="Aqu2.1.25578_001">
    <property type="protein sequence ID" value="Aqu2.1.25578_001"/>
    <property type="gene ID" value="Aqu2.1.25578"/>
</dbReference>
<feature type="signal peptide" evidence="13">
    <location>
        <begin position="1"/>
        <end position="19"/>
    </location>
</feature>
<dbReference type="Pfam" id="PF00085">
    <property type="entry name" value="Thioredoxin"/>
    <property type="match status" value="2"/>
</dbReference>
<dbReference type="Proteomes" id="UP000007879">
    <property type="component" value="Unassembled WGS sequence"/>
</dbReference>
<evidence type="ECO:0000259" key="14">
    <source>
        <dbReference type="PROSITE" id="PS51352"/>
    </source>
</evidence>
<evidence type="ECO:0000256" key="4">
    <source>
        <dbReference type="ARBA" id="ARBA00012723"/>
    </source>
</evidence>
<reference evidence="15" key="2">
    <citation type="submission" date="2017-05" db="UniProtKB">
        <authorList>
            <consortium name="EnsemblMetazoa"/>
        </authorList>
    </citation>
    <scope>IDENTIFICATION</scope>
</reference>
<proteinExistence type="inferred from homology"/>
<dbReference type="PANTHER" id="PTHR45815:SF3">
    <property type="entry name" value="PROTEIN DISULFIDE-ISOMERASE A6"/>
    <property type="match status" value="1"/>
</dbReference>
<dbReference type="NCBIfam" id="TIGR01126">
    <property type="entry name" value="pdi_dom"/>
    <property type="match status" value="1"/>
</dbReference>
<dbReference type="FunFam" id="3.40.30.10:FF:000032">
    <property type="entry name" value="Protein disulfide-isomerase A6 homolog"/>
    <property type="match status" value="1"/>
</dbReference>